<dbReference type="InterPro" id="IPR036509">
    <property type="entry name" value="Met_Sox_Rdtase_MsrA_sf"/>
</dbReference>
<dbReference type="SUPFAM" id="SSF55068">
    <property type="entry name" value="Peptide methionine sulfoxide reductase"/>
    <property type="match status" value="1"/>
</dbReference>
<proteinExistence type="inferred from homology"/>
<dbReference type="AlphaFoldDB" id="A0A3B0S6D4"/>
<dbReference type="Gene3D" id="3.30.1060.10">
    <property type="entry name" value="Peptide methionine sulphoxide reductase MsrA"/>
    <property type="match status" value="1"/>
</dbReference>
<evidence type="ECO:0000313" key="4">
    <source>
        <dbReference type="EMBL" id="VAV91933.1"/>
    </source>
</evidence>
<organism evidence="4">
    <name type="scientific">hydrothermal vent metagenome</name>
    <dbReference type="NCBI Taxonomy" id="652676"/>
    <lineage>
        <taxon>unclassified sequences</taxon>
        <taxon>metagenomes</taxon>
        <taxon>ecological metagenomes</taxon>
    </lineage>
</organism>
<protein>
    <recommendedName>
        <fullName evidence="1">peptide-methionine (S)-S-oxide reductase</fullName>
        <ecNumber evidence="1">1.8.4.11</ecNumber>
    </recommendedName>
</protein>
<dbReference type="Pfam" id="PF01625">
    <property type="entry name" value="PMSR"/>
    <property type="match status" value="1"/>
</dbReference>
<dbReference type="HAMAP" id="MF_01401">
    <property type="entry name" value="MsrA"/>
    <property type="match status" value="1"/>
</dbReference>
<evidence type="ECO:0000259" key="3">
    <source>
        <dbReference type="Pfam" id="PF01625"/>
    </source>
</evidence>
<name>A0A3B0S6D4_9ZZZZ</name>
<dbReference type="NCBIfam" id="TIGR00401">
    <property type="entry name" value="msrA"/>
    <property type="match status" value="1"/>
</dbReference>
<reference evidence="4" key="1">
    <citation type="submission" date="2018-06" db="EMBL/GenBank/DDBJ databases">
        <authorList>
            <person name="Zhirakovskaya E."/>
        </authorList>
    </citation>
    <scope>NUCLEOTIDE SEQUENCE</scope>
</reference>
<dbReference type="PANTHER" id="PTHR43774:SF1">
    <property type="entry name" value="PEPTIDE METHIONINE SULFOXIDE REDUCTASE MSRA 2"/>
    <property type="match status" value="1"/>
</dbReference>
<keyword evidence="2 4" id="KW-0560">Oxidoreductase</keyword>
<dbReference type="EC" id="1.8.4.11" evidence="1"/>
<dbReference type="PANTHER" id="PTHR43774">
    <property type="entry name" value="PEPTIDE METHIONINE SULFOXIDE REDUCTASE"/>
    <property type="match status" value="1"/>
</dbReference>
<evidence type="ECO:0000256" key="2">
    <source>
        <dbReference type="ARBA" id="ARBA00023002"/>
    </source>
</evidence>
<dbReference type="InterPro" id="IPR002569">
    <property type="entry name" value="Met_Sox_Rdtase_MsrA_dom"/>
</dbReference>
<gene>
    <name evidence="4" type="ORF">MNBD_ALPHA02-381</name>
</gene>
<dbReference type="GO" id="GO:0008113">
    <property type="term" value="F:peptide-methionine (S)-S-oxide reductase activity"/>
    <property type="evidence" value="ECO:0007669"/>
    <property type="project" value="UniProtKB-EC"/>
</dbReference>
<dbReference type="EMBL" id="UOED01000070">
    <property type="protein sequence ID" value="VAV91933.1"/>
    <property type="molecule type" value="Genomic_DNA"/>
</dbReference>
<sequence>MEKAIFAAGCFWGVQLDFDRLDGVLSTCVGYTGGHVEKPTYEKICTGRTHHAEAVEVTFDPDIISYEQLLDFFWQRHDPTTLNRQGPDSGSQYRSAIYYYTKAQKVIAERSCAECDASDLWPDPIVTEIAAAGKFWPAEDYHQKYLEKRNIKISCH</sequence>
<accession>A0A3B0S6D4</accession>
<feature type="domain" description="Peptide methionine sulphoxide reductase MsrA" evidence="3">
    <location>
        <begin position="3"/>
        <end position="152"/>
    </location>
</feature>
<evidence type="ECO:0000256" key="1">
    <source>
        <dbReference type="ARBA" id="ARBA00012502"/>
    </source>
</evidence>